<comment type="caution">
    <text evidence="1">The sequence shown here is derived from an EMBL/GenBank/DDBJ whole genome shotgun (WGS) entry which is preliminary data.</text>
</comment>
<reference evidence="1 2" key="1">
    <citation type="journal article" date="2019" name="PLoS ONE">
        <title>Comparative genome analysis indicates high evolutionary potential of pathogenicity genes in Colletotrichum tanaceti.</title>
        <authorList>
            <person name="Lelwala R.V."/>
            <person name="Korhonen P.K."/>
            <person name="Young N.D."/>
            <person name="Scott J.B."/>
            <person name="Ades P.A."/>
            <person name="Gasser R.B."/>
            <person name="Taylor P.W.J."/>
        </authorList>
    </citation>
    <scope>NUCLEOTIDE SEQUENCE [LARGE SCALE GENOMIC DNA]</scope>
    <source>
        <strain evidence="1">BRIP57314</strain>
    </source>
</reference>
<dbReference type="AlphaFoldDB" id="A0A4V6DH52"/>
<accession>A0A4V6DH52</accession>
<dbReference type="Proteomes" id="UP000310108">
    <property type="component" value="Unassembled WGS sequence"/>
</dbReference>
<evidence type="ECO:0000313" key="2">
    <source>
        <dbReference type="Proteomes" id="UP000310108"/>
    </source>
</evidence>
<name>A0A4V6DH52_9PEZI</name>
<evidence type="ECO:0000313" key="1">
    <source>
        <dbReference type="EMBL" id="TKW54976.1"/>
    </source>
</evidence>
<keyword evidence="2" id="KW-1185">Reference proteome</keyword>
<proteinExistence type="predicted"/>
<protein>
    <submittedName>
        <fullName evidence="1">Uncharacterized protein</fullName>
    </submittedName>
</protein>
<gene>
    <name evidence="1" type="ORF">CTA1_687</name>
</gene>
<dbReference type="EMBL" id="PJEX01000115">
    <property type="protein sequence ID" value="TKW54976.1"/>
    <property type="molecule type" value="Genomic_DNA"/>
</dbReference>
<organism evidence="1 2">
    <name type="scientific">Colletotrichum tanaceti</name>
    <dbReference type="NCBI Taxonomy" id="1306861"/>
    <lineage>
        <taxon>Eukaryota</taxon>
        <taxon>Fungi</taxon>
        <taxon>Dikarya</taxon>
        <taxon>Ascomycota</taxon>
        <taxon>Pezizomycotina</taxon>
        <taxon>Sordariomycetes</taxon>
        <taxon>Hypocreomycetidae</taxon>
        <taxon>Glomerellales</taxon>
        <taxon>Glomerellaceae</taxon>
        <taxon>Colletotrichum</taxon>
        <taxon>Colletotrichum destructivum species complex</taxon>
    </lineage>
</organism>
<sequence>MVSFKILALTVGLLCLCPAAFLLLVWPPPGDNKDRLRRHERQWMDGTWPLHRHRDAC</sequence>